<dbReference type="InterPro" id="IPR008266">
    <property type="entry name" value="Tyr_kinase_AS"/>
</dbReference>
<dbReference type="GO" id="GO:0004674">
    <property type="term" value="F:protein serine/threonine kinase activity"/>
    <property type="evidence" value="ECO:0007669"/>
    <property type="project" value="UniProtKB-EC"/>
</dbReference>
<sequence length="311" mass="37504">MILNIYLKFLNNYSYKINDFFQKKIIKEANLMNNFINHPYISNKVDFFIQKHDKTAYLIMKKVKGINLQQYISQNNKPSIYQIKRMLKQLLEAVQFLHQNNICHRDITTSNVIYNQKEEKVTLIDFSVAKQSINKQQLMWTHTGVIYFMAPEFFTDYFYKKSVDIWSIGVIFYFLLYGVLPFQSDNVQLLINLIIKQKIQCNNNLDDECKDFLEKLLEKDPQKRIQVQEALNHPFLVFFFFLKAMHIFFIYFKSNIKKLDWHKQKLCLQQQKILNYNQNHFQSLNSLSKTDFENFQQKQDDQIYSLKNINI</sequence>
<keyword evidence="1" id="KW-1133">Transmembrane helix</keyword>
<dbReference type="InParanoid" id="G0R5K9"/>
<keyword evidence="4" id="KW-1185">Reference proteome</keyword>
<accession>G0R5K9</accession>
<reference evidence="3 4" key="1">
    <citation type="submission" date="2011-07" db="EMBL/GenBank/DDBJ databases">
        <authorList>
            <person name="Coyne R."/>
            <person name="Brami D."/>
            <person name="Johnson J."/>
            <person name="Hostetler J."/>
            <person name="Hannick L."/>
            <person name="Clark T."/>
            <person name="Cassidy-Hanley D."/>
            <person name="Inman J."/>
        </authorList>
    </citation>
    <scope>NUCLEOTIDE SEQUENCE [LARGE SCALE GENOMIC DNA]</scope>
    <source>
        <strain evidence="3 4">G5</strain>
    </source>
</reference>
<dbReference type="PROSITE" id="PS00109">
    <property type="entry name" value="PROTEIN_KINASE_TYR"/>
    <property type="match status" value="1"/>
</dbReference>
<dbReference type="InterPro" id="IPR000719">
    <property type="entry name" value="Prot_kinase_dom"/>
</dbReference>
<dbReference type="eggNOG" id="KOG0583">
    <property type="taxonomic scope" value="Eukaryota"/>
</dbReference>
<name>G0R5K9_ICHMU</name>
<keyword evidence="3" id="KW-0418">Kinase</keyword>
<feature type="domain" description="Protein kinase" evidence="2">
    <location>
        <begin position="1"/>
        <end position="236"/>
    </location>
</feature>
<dbReference type="EC" id="2.7.12.1" evidence="3"/>
<dbReference type="OMA" id="NGQAWIN"/>
<dbReference type="Pfam" id="PF00069">
    <property type="entry name" value="Pkinase"/>
    <property type="match status" value="1"/>
</dbReference>
<dbReference type="RefSeq" id="XP_004024153.1">
    <property type="nucleotide sequence ID" value="XM_004024104.1"/>
</dbReference>
<feature type="transmembrane region" description="Helical" evidence="1">
    <location>
        <begin position="163"/>
        <end position="180"/>
    </location>
</feature>
<dbReference type="PROSITE" id="PS50011">
    <property type="entry name" value="PROTEIN_KINASE_DOM"/>
    <property type="match status" value="1"/>
</dbReference>
<dbReference type="OrthoDB" id="2923545at2759"/>
<gene>
    <name evidence="3" type="ORF">IMG5_199490</name>
</gene>
<keyword evidence="3" id="KW-0808">Transferase</keyword>
<dbReference type="GO" id="GO:0005524">
    <property type="term" value="F:ATP binding"/>
    <property type="evidence" value="ECO:0007669"/>
    <property type="project" value="InterPro"/>
</dbReference>
<keyword evidence="1" id="KW-0812">Transmembrane</keyword>
<evidence type="ECO:0000256" key="1">
    <source>
        <dbReference type="SAM" id="Phobius"/>
    </source>
</evidence>
<proteinExistence type="predicted"/>
<evidence type="ECO:0000313" key="4">
    <source>
        <dbReference type="Proteomes" id="UP000008983"/>
    </source>
</evidence>
<dbReference type="PANTHER" id="PTHR24347">
    <property type="entry name" value="SERINE/THREONINE-PROTEIN KINASE"/>
    <property type="match status" value="1"/>
</dbReference>
<dbReference type="GO" id="GO:0004712">
    <property type="term" value="F:protein serine/threonine/tyrosine kinase activity"/>
    <property type="evidence" value="ECO:0007669"/>
    <property type="project" value="UniProtKB-EC"/>
</dbReference>
<dbReference type="AlphaFoldDB" id="G0R5K9"/>
<organism evidence="3 4">
    <name type="scientific">Ichthyophthirius multifiliis</name>
    <name type="common">White spot disease agent</name>
    <name type="synonym">Ich</name>
    <dbReference type="NCBI Taxonomy" id="5932"/>
    <lineage>
        <taxon>Eukaryota</taxon>
        <taxon>Sar</taxon>
        <taxon>Alveolata</taxon>
        <taxon>Ciliophora</taxon>
        <taxon>Intramacronucleata</taxon>
        <taxon>Oligohymenophorea</taxon>
        <taxon>Hymenostomatida</taxon>
        <taxon>Ophryoglenina</taxon>
        <taxon>Ichthyophthirius</taxon>
    </lineage>
</organism>
<dbReference type="EC" id="2.7.11.1" evidence="3"/>
<evidence type="ECO:0000313" key="3">
    <source>
        <dbReference type="EMBL" id="EGR27269.1"/>
    </source>
</evidence>
<keyword evidence="1" id="KW-0472">Membrane</keyword>
<feature type="transmembrane region" description="Helical" evidence="1">
    <location>
        <begin position="235"/>
        <end position="252"/>
    </location>
</feature>
<dbReference type="SUPFAM" id="SSF56112">
    <property type="entry name" value="Protein kinase-like (PK-like)"/>
    <property type="match status" value="1"/>
</dbReference>
<dbReference type="Gene3D" id="1.10.510.10">
    <property type="entry name" value="Transferase(Phosphotransferase) domain 1"/>
    <property type="match status" value="1"/>
</dbReference>
<dbReference type="EMBL" id="GL984378">
    <property type="protein sequence ID" value="EGR27269.1"/>
    <property type="molecule type" value="Genomic_DNA"/>
</dbReference>
<dbReference type="GeneID" id="14903300"/>
<dbReference type="STRING" id="857967.G0R5K9"/>
<protein>
    <submittedName>
        <fullName evidence="3">Protein kinase domain protein</fullName>
        <ecNumber evidence="3">2.7.11.1</ecNumber>
        <ecNumber evidence="3">2.7.12.1</ecNumber>
    </submittedName>
</protein>
<dbReference type="Proteomes" id="UP000008983">
    <property type="component" value="Unassembled WGS sequence"/>
</dbReference>
<dbReference type="InterPro" id="IPR011009">
    <property type="entry name" value="Kinase-like_dom_sf"/>
</dbReference>
<evidence type="ECO:0000259" key="2">
    <source>
        <dbReference type="PROSITE" id="PS50011"/>
    </source>
</evidence>